<dbReference type="CDD" id="cd01637">
    <property type="entry name" value="IMPase_like"/>
    <property type="match status" value="1"/>
</dbReference>
<proteinExistence type="inferred from homology"/>
<keyword evidence="7" id="KW-1185">Reference proteome</keyword>
<dbReference type="Pfam" id="PF00459">
    <property type="entry name" value="Inositol_P"/>
    <property type="match status" value="1"/>
</dbReference>
<dbReference type="RefSeq" id="WP_282301422.1">
    <property type="nucleotide sequence ID" value="NZ_CP124616.1"/>
</dbReference>
<dbReference type="PRINTS" id="PR00377">
    <property type="entry name" value="IMPHPHTASES"/>
</dbReference>
<keyword evidence="3" id="KW-0378">Hydrolase</keyword>
<gene>
    <name evidence="6" type="ORF">QF118_04335</name>
</gene>
<evidence type="ECO:0000256" key="2">
    <source>
        <dbReference type="ARBA" id="ARBA00022723"/>
    </source>
</evidence>
<dbReference type="PROSITE" id="PS00629">
    <property type="entry name" value="IMP_1"/>
    <property type="match status" value="1"/>
</dbReference>
<dbReference type="PANTHER" id="PTHR20854">
    <property type="entry name" value="INOSITOL MONOPHOSPHATASE"/>
    <property type="match status" value="1"/>
</dbReference>
<keyword evidence="4" id="KW-0460">Magnesium</keyword>
<dbReference type="SUPFAM" id="SSF56655">
    <property type="entry name" value="Carbohydrate phosphatase"/>
    <property type="match status" value="1"/>
</dbReference>
<dbReference type="Proteomes" id="UP001241605">
    <property type="component" value="Chromosome"/>
</dbReference>
<organism evidence="6 7">
    <name type="scientific">Tropicibacter oceani</name>
    <dbReference type="NCBI Taxonomy" id="3058420"/>
    <lineage>
        <taxon>Bacteria</taxon>
        <taxon>Pseudomonadati</taxon>
        <taxon>Pseudomonadota</taxon>
        <taxon>Alphaproteobacteria</taxon>
        <taxon>Rhodobacterales</taxon>
        <taxon>Roseobacteraceae</taxon>
        <taxon>Tropicibacter</taxon>
    </lineage>
</organism>
<protein>
    <submittedName>
        <fullName evidence="6">Inositol monophosphatase</fullName>
    </submittedName>
</protein>
<keyword evidence="2" id="KW-0479">Metal-binding</keyword>
<dbReference type="PANTHER" id="PTHR20854:SF4">
    <property type="entry name" value="INOSITOL-1-MONOPHOSPHATASE-RELATED"/>
    <property type="match status" value="1"/>
</dbReference>
<dbReference type="Gene3D" id="3.40.190.80">
    <property type="match status" value="1"/>
</dbReference>
<feature type="region of interest" description="Disordered" evidence="5">
    <location>
        <begin position="293"/>
        <end position="312"/>
    </location>
</feature>
<dbReference type="EMBL" id="CP124616">
    <property type="protein sequence ID" value="WGW04786.1"/>
    <property type="molecule type" value="Genomic_DNA"/>
</dbReference>
<accession>A0ABY8QL91</accession>
<dbReference type="InterPro" id="IPR020583">
    <property type="entry name" value="Inositol_monoP_metal-BS"/>
</dbReference>
<reference evidence="6 7" key="1">
    <citation type="submission" date="2023-05" db="EMBL/GenBank/DDBJ databases">
        <title>YMD87, complete Genome.</title>
        <authorList>
            <person name="Zhang J."/>
            <person name="Xu X."/>
        </authorList>
    </citation>
    <scope>NUCLEOTIDE SEQUENCE [LARGE SCALE GENOMIC DNA]</scope>
    <source>
        <strain evidence="6 7">YMD87</strain>
    </source>
</reference>
<evidence type="ECO:0000256" key="3">
    <source>
        <dbReference type="ARBA" id="ARBA00022801"/>
    </source>
</evidence>
<comment type="similarity">
    <text evidence="1">Belongs to the inositol monophosphatase superfamily.</text>
</comment>
<evidence type="ECO:0000313" key="7">
    <source>
        <dbReference type="Proteomes" id="UP001241605"/>
    </source>
</evidence>
<name>A0ABY8QL91_9RHOB</name>
<sequence length="312" mass="34194">MTDSLPMPITAPLTKAQRTQLITLVRRAAKAEILPRFRMLASHQIDTKSGPQDLVTEADKAAEAMITRGLQIMFPHALIVGEEHASENPEIIDQIAGAELCFTIDPVDGTWNYAHGLAVFGVMVSILRFGQPVFGLLYDPILNDFIIADSEGPSELVLPRRVRRTLSTSAGGPVEELKGFLPLNLIPKDKQQQFASVMPRFARAGMLRCACHEMRMVAQGQMDFVLFSKLTPWDQPAGVVTIRQAGGHVAMLDGSDYRGDVRQGYLLAACNAETWGRVRDVLDFLIDAPAPQATEAPEKNKFPGEEAVDTDA</sequence>
<evidence type="ECO:0000256" key="5">
    <source>
        <dbReference type="SAM" id="MobiDB-lite"/>
    </source>
</evidence>
<evidence type="ECO:0000313" key="6">
    <source>
        <dbReference type="EMBL" id="WGW04786.1"/>
    </source>
</evidence>
<dbReference type="Gene3D" id="3.30.540.10">
    <property type="entry name" value="Fructose-1,6-Bisphosphatase, subunit A, domain 1"/>
    <property type="match status" value="1"/>
</dbReference>
<evidence type="ECO:0000256" key="4">
    <source>
        <dbReference type="ARBA" id="ARBA00022842"/>
    </source>
</evidence>
<dbReference type="InterPro" id="IPR000760">
    <property type="entry name" value="Inositol_monophosphatase-like"/>
</dbReference>
<evidence type="ECO:0000256" key="1">
    <source>
        <dbReference type="ARBA" id="ARBA00009759"/>
    </source>
</evidence>